<evidence type="ECO:0000256" key="5">
    <source>
        <dbReference type="ARBA" id="ARBA00022723"/>
    </source>
</evidence>
<dbReference type="AlphaFoldDB" id="A0A8W8JN78"/>
<evidence type="ECO:0000256" key="3">
    <source>
        <dbReference type="ARBA" id="ARBA00022490"/>
    </source>
</evidence>
<dbReference type="PROSITE" id="PS50157">
    <property type="entry name" value="ZINC_FINGER_C2H2_2"/>
    <property type="match status" value="1"/>
</dbReference>
<keyword evidence="6 10" id="KW-0863">Zinc-finger</keyword>
<dbReference type="InterPro" id="IPR022755">
    <property type="entry name" value="Znf_C2H2_jaz"/>
</dbReference>
<dbReference type="Pfam" id="PF12171">
    <property type="entry name" value="zf-C2H2_jaz"/>
    <property type="match status" value="1"/>
</dbReference>
<comment type="subcellular location">
    <subcellularLocation>
        <location evidence="2">Cytoplasm</location>
    </subcellularLocation>
    <subcellularLocation>
        <location evidence="1">Nucleus</location>
    </subcellularLocation>
</comment>
<dbReference type="GO" id="GO:0043021">
    <property type="term" value="F:ribonucleoprotein complex binding"/>
    <property type="evidence" value="ECO:0007669"/>
    <property type="project" value="UniProtKB-ARBA"/>
</dbReference>
<dbReference type="SMART" id="SM00451">
    <property type="entry name" value="ZnF_U1"/>
    <property type="match status" value="1"/>
</dbReference>
<evidence type="ECO:0000256" key="8">
    <source>
        <dbReference type="ARBA" id="ARBA00023242"/>
    </source>
</evidence>
<proteinExistence type="inferred from homology"/>
<evidence type="ECO:0000256" key="4">
    <source>
        <dbReference type="ARBA" id="ARBA00022517"/>
    </source>
</evidence>
<keyword evidence="8" id="KW-0539">Nucleus</keyword>
<dbReference type="PANTHER" id="PTHR46095">
    <property type="entry name" value="ZINC FINGER PROTEIN 593"/>
    <property type="match status" value="1"/>
</dbReference>
<evidence type="ECO:0000313" key="14">
    <source>
        <dbReference type="Proteomes" id="UP000005408"/>
    </source>
</evidence>
<sequence length="143" mass="16516">MNKLGFEKGKGNIIMGRLSRKKQHKGDKPLKEKYRTKRKTKDLDEIHEDMKPAKSQKLLNQEADFDKPGAGQFYCLHCAKYFINETSLKTHFKSKPHKRRLKALSIEPYTIEEAERAAGMGSYKRPEKVTVETQSAIMETDNT</sequence>
<keyword evidence="4" id="KW-0690">Ribosome biogenesis</keyword>
<dbReference type="InterPro" id="IPR036236">
    <property type="entry name" value="Znf_C2H2_sf"/>
</dbReference>
<keyword evidence="5" id="KW-0479">Metal-binding</keyword>
<keyword evidence="3" id="KW-0963">Cytoplasm</keyword>
<feature type="region of interest" description="Disordered" evidence="11">
    <location>
        <begin position="1"/>
        <end position="49"/>
    </location>
</feature>
<dbReference type="GO" id="GO:0005737">
    <property type="term" value="C:cytoplasm"/>
    <property type="evidence" value="ECO:0007669"/>
    <property type="project" value="UniProtKB-SubCell"/>
</dbReference>
<evidence type="ECO:0000256" key="6">
    <source>
        <dbReference type="ARBA" id="ARBA00022771"/>
    </source>
</evidence>
<reference evidence="13" key="1">
    <citation type="submission" date="2022-08" db="UniProtKB">
        <authorList>
            <consortium name="EnsemblMetazoa"/>
        </authorList>
    </citation>
    <scope>IDENTIFICATION</scope>
    <source>
        <strain evidence="13">05x7-T-G4-1.051#20</strain>
    </source>
</reference>
<dbReference type="FunFam" id="3.30.160.60:FF:000299">
    <property type="entry name" value="Zinc finger protein 593"/>
    <property type="match status" value="1"/>
</dbReference>
<keyword evidence="14" id="KW-1185">Reference proteome</keyword>
<evidence type="ECO:0000259" key="12">
    <source>
        <dbReference type="PROSITE" id="PS50157"/>
    </source>
</evidence>
<name>A0A8W8JN78_MAGGI</name>
<evidence type="ECO:0000256" key="2">
    <source>
        <dbReference type="ARBA" id="ARBA00004496"/>
    </source>
</evidence>
<dbReference type="GO" id="GO:0005634">
    <property type="term" value="C:nucleus"/>
    <property type="evidence" value="ECO:0007669"/>
    <property type="project" value="UniProtKB-SubCell"/>
</dbReference>
<dbReference type="Gene3D" id="3.30.160.60">
    <property type="entry name" value="Classic Zinc Finger"/>
    <property type="match status" value="1"/>
</dbReference>
<feature type="domain" description="C2H2-type" evidence="12">
    <location>
        <begin position="73"/>
        <end position="102"/>
    </location>
</feature>
<keyword evidence="7" id="KW-0862">Zinc</keyword>
<dbReference type="InterPro" id="IPR013087">
    <property type="entry name" value="Znf_C2H2_type"/>
</dbReference>
<evidence type="ECO:0000256" key="11">
    <source>
        <dbReference type="SAM" id="MobiDB-lite"/>
    </source>
</evidence>
<evidence type="ECO:0000256" key="1">
    <source>
        <dbReference type="ARBA" id="ARBA00004123"/>
    </source>
</evidence>
<accession>A0A8W8JN78</accession>
<evidence type="ECO:0000256" key="7">
    <source>
        <dbReference type="ARBA" id="ARBA00022833"/>
    </source>
</evidence>
<dbReference type="GO" id="GO:0003676">
    <property type="term" value="F:nucleic acid binding"/>
    <property type="evidence" value="ECO:0007669"/>
    <property type="project" value="InterPro"/>
</dbReference>
<dbReference type="GO" id="GO:0042254">
    <property type="term" value="P:ribosome biogenesis"/>
    <property type="evidence" value="ECO:0007669"/>
    <property type="project" value="UniProtKB-KW"/>
</dbReference>
<dbReference type="GO" id="GO:0008270">
    <property type="term" value="F:zinc ion binding"/>
    <property type="evidence" value="ECO:0007669"/>
    <property type="project" value="UniProtKB-KW"/>
</dbReference>
<comment type="similarity">
    <text evidence="9">Belongs to the ZNF593/BUD20 C2H2-type zinc-finger protein family.</text>
</comment>
<organism evidence="13 14">
    <name type="scientific">Magallana gigas</name>
    <name type="common">Pacific oyster</name>
    <name type="synonym">Crassostrea gigas</name>
    <dbReference type="NCBI Taxonomy" id="29159"/>
    <lineage>
        <taxon>Eukaryota</taxon>
        <taxon>Metazoa</taxon>
        <taxon>Spiralia</taxon>
        <taxon>Lophotrochozoa</taxon>
        <taxon>Mollusca</taxon>
        <taxon>Bivalvia</taxon>
        <taxon>Autobranchia</taxon>
        <taxon>Pteriomorphia</taxon>
        <taxon>Ostreida</taxon>
        <taxon>Ostreoidea</taxon>
        <taxon>Ostreidae</taxon>
        <taxon>Magallana</taxon>
    </lineage>
</organism>
<dbReference type="InterPro" id="IPR003604">
    <property type="entry name" value="Matrin/U1-like-C_Znf_C2H2"/>
</dbReference>
<dbReference type="PROSITE" id="PS00028">
    <property type="entry name" value="ZINC_FINGER_C2H2_1"/>
    <property type="match status" value="1"/>
</dbReference>
<dbReference type="InterPro" id="IPR051879">
    <property type="entry name" value="C2H2-ZF_Maturation_Protein"/>
</dbReference>
<evidence type="ECO:0000313" key="13">
    <source>
        <dbReference type="EnsemblMetazoa" id="G19639.9:cds"/>
    </source>
</evidence>
<evidence type="ECO:0000256" key="10">
    <source>
        <dbReference type="PROSITE-ProRule" id="PRU00042"/>
    </source>
</evidence>
<evidence type="ECO:0000256" key="9">
    <source>
        <dbReference type="ARBA" id="ARBA00038064"/>
    </source>
</evidence>
<feature type="compositionally biased region" description="Basic and acidic residues" evidence="11">
    <location>
        <begin position="1"/>
        <end position="10"/>
    </location>
</feature>
<dbReference type="EnsemblMetazoa" id="G19639.9">
    <property type="protein sequence ID" value="G19639.9:cds"/>
    <property type="gene ID" value="G19639"/>
</dbReference>
<protein>
    <recommendedName>
        <fullName evidence="12">C2H2-type domain-containing protein</fullName>
    </recommendedName>
</protein>
<dbReference type="PANTHER" id="PTHR46095:SF1">
    <property type="entry name" value="ZINC FINGER PROTEIN 593"/>
    <property type="match status" value="1"/>
</dbReference>
<dbReference type="SUPFAM" id="SSF57667">
    <property type="entry name" value="beta-beta-alpha zinc fingers"/>
    <property type="match status" value="1"/>
</dbReference>
<dbReference type="Proteomes" id="UP000005408">
    <property type="component" value="Unassembled WGS sequence"/>
</dbReference>